<evidence type="ECO:0000313" key="2">
    <source>
        <dbReference type="EMBL" id="MBC5688887.1"/>
    </source>
</evidence>
<dbReference type="Gene3D" id="3.40.50.10490">
    <property type="entry name" value="Glucose-6-phosphate isomerase like protein, domain 1"/>
    <property type="match status" value="1"/>
</dbReference>
<gene>
    <name evidence="2" type="ORF">H8S37_08115</name>
</gene>
<dbReference type="GO" id="GO:1901135">
    <property type="term" value="P:carbohydrate derivative metabolic process"/>
    <property type="evidence" value="ECO:0007669"/>
    <property type="project" value="InterPro"/>
</dbReference>
<organism evidence="2 3">
    <name type="scientific">Mediterraneibacter hominis</name>
    <dbReference type="NCBI Taxonomy" id="2763054"/>
    <lineage>
        <taxon>Bacteria</taxon>
        <taxon>Bacillati</taxon>
        <taxon>Bacillota</taxon>
        <taxon>Clostridia</taxon>
        <taxon>Lachnospirales</taxon>
        <taxon>Lachnospiraceae</taxon>
        <taxon>Mediterraneibacter</taxon>
    </lineage>
</organism>
<dbReference type="PROSITE" id="PS51464">
    <property type="entry name" value="SIS"/>
    <property type="match status" value="1"/>
</dbReference>
<dbReference type="InterPro" id="IPR001347">
    <property type="entry name" value="SIS_dom"/>
</dbReference>
<accession>A0A923LIT4</accession>
<dbReference type="Pfam" id="PF13580">
    <property type="entry name" value="SIS_2"/>
    <property type="match status" value="1"/>
</dbReference>
<dbReference type="Proteomes" id="UP000652477">
    <property type="component" value="Unassembled WGS sequence"/>
</dbReference>
<feature type="domain" description="SIS" evidence="1">
    <location>
        <begin position="35"/>
        <end position="191"/>
    </location>
</feature>
<dbReference type="SUPFAM" id="SSF53697">
    <property type="entry name" value="SIS domain"/>
    <property type="match status" value="1"/>
</dbReference>
<dbReference type="CDD" id="cd05006">
    <property type="entry name" value="SIS_GmhA"/>
    <property type="match status" value="1"/>
</dbReference>
<name>A0A923LIT4_9FIRM</name>
<evidence type="ECO:0000313" key="3">
    <source>
        <dbReference type="Proteomes" id="UP000652477"/>
    </source>
</evidence>
<protein>
    <submittedName>
        <fullName evidence="2">SIS domain-containing protein</fullName>
    </submittedName>
</protein>
<dbReference type="InterPro" id="IPR035461">
    <property type="entry name" value="GmhA/DiaA"/>
</dbReference>
<proteinExistence type="predicted"/>
<dbReference type="RefSeq" id="WP_186875471.1">
    <property type="nucleotide sequence ID" value="NZ_JACOPF010000001.1"/>
</dbReference>
<dbReference type="AlphaFoldDB" id="A0A923LIT4"/>
<dbReference type="GO" id="GO:0097367">
    <property type="term" value="F:carbohydrate derivative binding"/>
    <property type="evidence" value="ECO:0007669"/>
    <property type="project" value="InterPro"/>
</dbReference>
<comment type="caution">
    <text evidence="2">The sequence shown here is derived from an EMBL/GenBank/DDBJ whole genome shotgun (WGS) entry which is preliminary data.</text>
</comment>
<sequence>MKEDIFRDNFERLRESMNTADDTYFLPAYECIKTTKETIENGNKVLLCGNGGSASTASHITNDFIGHMRNWERTGYPAIALTADISVLTALTNDYGYEYVFSKQVKALGKSGDILWAFSTSGNSENIIRAVKAAKESGIKTAVFTDADGGKLKSIADIWLPVNSRHAMIVEALHLFYVHSIAESVEAILSPV</sequence>
<keyword evidence="3" id="KW-1185">Reference proteome</keyword>
<reference evidence="2" key="1">
    <citation type="submission" date="2020-08" db="EMBL/GenBank/DDBJ databases">
        <title>Genome public.</title>
        <authorList>
            <person name="Liu C."/>
            <person name="Sun Q."/>
        </authorList>
    </citation>
    <scope>NUCLEOTIDE SEQUENCE</scope>
    <source>
        <strain evidence="2">NSJ-55</strain>
    </source>
</reference>
<dbReference type="InterPro" id="IPR050099">
    <property type="entry name" value="SIS_GmhA/DiaA_subfam"/>
</dbReference>
<evidence type="ECO:0000259" key="1">
    <source>
        <dbReference type="PROSITE" id="PS51464"/>
    </source>
</evidence>
<dbReference type="EMBL" id="JACOPF010000001">
    <property type="protein sequence ID" value="MBC5688887.1"/>
    <property type="molecule type" value="Genomic_DNA"/>
</dbReference>
<dbReference type="InterPro" id="IPR046348">
    <property type="entry name" value="SIS_dom_sf"/>
</dbReference>
<dbReference type="PANTHER" id="PTHR30390">
    <property type="entry name" value="SEDOHEPTULOSE 7-PHOSPHATE ISOMERASE / DNAA INITIATOR-ASSOCIATING FACTOR FOR REPLICATION INITIATION"/>
    <property type="match status" value="1"/>
</dbReference>